<evidence type="ECO:0000256" key="1">
    <source>
        <dbReference type="SAM" id="MobiDB-lite"/>
    </source>
</evidence>
<feature type="region of interest" description="Disordered" evidence="1">
    <location>
        <begin position="1"/>
        <end position="21"/>
    </location>
</feature>
<accession>A0AAX3T5F9</accession>
<reference evidence="2" key="2">
    <citation type="submission" date="2022-01" db="EMBL/GenBank/DDBJ databases">
        <authorList>
            <person name="Sanchez-Suarez J."/>
            <person name="Villamil L."/>
            <person name="Diaz L.E."/>
        </authorList>
    </citation>
    <scope>NUCLEOTIDE SEQUENCE</scope>
    <source>
        <strain evidence="2">EUFUS-Z928</strain>
    </source>
</reference>
<gene>
    <name evidence="2" type="ORF">L2299_15310</name>
    <name evidence="3" type="ORF">P9A14_20190</name>
</gene>
<reference evidence="2" key="1">
    <citation type="journal article" date="2022" name="Data Brief">
        <title>Draft genome sequence data of Gordonia hongkongensis strain EUFUS-Z928 isolated from the octocoral Eunicea fusca.</title>
        <authorList>
            <person name="Sanchez-Suarez J."/>
            <person name="Diaz L."/>
            <person name="Melo-Bolivar J."/>
            <person name="Villamil L."/>
        </authorList>
    </citation>
    <scope>NUCLEOTIDE SEQUENCE</scope>
    <source>
        <strain evidence="2">EUFUS-Z928</strain>
    </source>
</reference>
<dbReference type="Proteomes" id="UP001213504">
    <property type="component" value="Chromosome"/>
</dbReference>
<evidence type="ECO:0000313" key="5">
    <source>
        <dbReference type="Proteomes" id="UP001213504"/>
    </source>
</evidence>
<dbReference type="AlphaFoldDB" id="A0AAX3T5F9"/>
<dbReference type="Proteomes" id="UP001152308">
    <property type="component" value="Unassembled WGS sequence"/>
</dbReference>
<keyword evidence="4" id="KW-1185">Reference proteome</keyword>
<dbReference type="InterPro" id="IPR036890">
    <property type="entry name" value="HATPase_C_sf"/>
</dbReference>
<name>A0AAX3T5F9_9ACTN</name>
<protein>
    <submittedName>
        <fullName evidence="3">Anti-sigma factor</fullName>
    </submittedName>
</protein>
<organism evidence="3 5">
    <name type="scientific">Gordonia hongkongensis</name>
    <dbReference type="NCBI Taxonomy" id="1701090"/>
    <lineage>
        <taxon>Bacteria</taxon>
        <taxon>Bacillati</taxon>
        <taxon>Actinomycetota</taxon>
        <taxon>Actinomycetes</taxon>
        <taxon>Mycobacteriales</taxon>
        <taxon>Gordoniaceae</taxon>
        <taxon>Gordonia</taxon>
    </lineage>
</organism>
<dbReference type="Gene3D" id="3.30.565.10">
    <property type="entry name" value="Histidine kinase-like ATPase, C-terminal domain"/>
    <property type="match status" value="1"/>
</dbReference>
<sequence>MTRPAEIGTTNQRAKKTHLMTDSDATSQLSIDGGTPTVLRVPAATDRLALVRALVETALYIDDWALDDVIDAKVAVDEICSQIISAAAEESSIELTLHMSSQGVIGEIRGELVPDVTLKQSTFGWRIVQTVTDTHTISYDEPLPGAASRGVVIGFSKFRR</sequence>
<dbReference type="EMBL" id="JAKJLQ010000011">
    <property type="protein sequence ID" value="MDF6102423.1"/>
    <property type="molecule type" value="Genomic_DNA"/>
</dbReference>
<reference evidence="3" key="3">
    <citation type="submission" date="2023-04" db="EMBL/GenBank/DDBJ databases">
        <title>Complete genome sequence of a phthalic acid esters degrading bacterial strain.</title>
        <authorList>
            <person name="Weng L."/>
            <person name="Jia Y."/>
            <person name="Ren L."/>
        </authorList>
    </citation>
    <scope>NUCLEOTIDE SEQUENCE</scope>
    <source>
        <strain evidence="3">RL-LY01</strain>
    </source>
</reference>
<evidence type="ECO:0000313" key="2">
    <source>
        <dbReference type="EMBL" id="MDF6102423.1"/>
    </source>
</evidence>
<evidence type="ECO:0000313" key="4">
    <source>
        <dbReference type="Proteomes" id="UP001152308"/>
    </source>
</evidence>
<proteinExistence type="predicted"/>
<dbReference type="EMBL" id="CP121270">
    <property type="protein sequence ID" value="WFP24422.1"/>
    <property type="molecule type" value="Genomic_DNA"/>
</dbReference>
<evidence type="ECO:0000313" key="3">
    <source>
        <dbReference type="EMBL" id="WFP24422.1"/>
    </source>
</evidence>